<reference evidence="12 13" key="2">
    <citation type="submission" date="2019-01" db="EMBL/GenBank/DDBJ databases">
        <title>The decoding of complex shrimp genome reveals the adaptation for benthos swimmer, frequently molting mechanism and breeding impact on genome.</title>
        <authorList>
            <person name="Sun Y."/>
            <person name="Gao Y."/>
            <person name="Yu Y."/>
        </authorList>
    </citation>
    <scope>NUCLEOTIDE SEQUENCE [LARGE SCALE GENOMIC DNA]</scope>
    <source>
        <tissue evidence="12">Muscle</tissue>
    </source>
</reference>
<dbReference type="Pfam" id="PF00097">
    <property type="entry name" value="zf-C3HC4"/>
    <property type="match status" value="1"/>
</dbReference>
<dbReference type="GO" id="GO:0000209">
    <property type="term" value="P:protein polyubiquitination"/>
    <property type="evidence" value="ECO:0007669"/>
    <property type="project" value="TreeGrafter"/>
</dbReference>
<dbReference type="STRING" id="6689.A0A3R7MLJ3"/>
<dbReference type="InterPro" id="IPR058746">
    <property type="entry name" value="Znf_RING-type_Topors"/>
</dbReference>
<evidence type="ECO:0000256" key="10">
    <source>
        <dbReference type="SAM" id="MobiDB-lite"/>
    </source>
</evidence>
<accession>A0A3R7MLJ3</accession>
<dbReference type="Gene3D" id="3.30.40.10">
    <property type="entry name" value="Zinc/RING finger domain, C3HC4 (zinc finger)"/>
    <property type="match status" value="1"/>
</dbReference>
<feature type="region of interest" description="Disordered" evidence="10">
    <location>
        <begin position="418"/>
        <end position="708"/>
    </location>
</feature>
<organism evidence="12 13">
    <name type="scientific">Penaeus vannamei</name>
    <name type="common">Whiteleg shrimp</name>
    <name type="synonym">Litopenaeus vannamei</name>
    <dbReference type="NCBI Taxonomy" id="6689"/>
    <lineage>
        <taxon>Eukaryota</taxon>
        <taxon>Metazoa</taxon>
        <taxon>Ecdysozoa</taxon>
        <taxon>Arthropoda</taxon>
        <taxon>Crustacea</taxon>
        <taxon>Multicrustacea</taxon>
        <taxon>Malacostraca</taxon>
        <taxon>Eumalacostraca</taxon>
        <taxon>Eucarida</taxon>
        <taxon>Decapoda</taxon>
        <taxon>Dendrobranchiata</taxon>
        <taxon>Penaeoidea</taxon>
        <taxon>Penaeidae</taxon>
        <taxon>Penaeus</taxon>
    </lineage>
</organism>
<feature type="compositionally biased region" description="Polar residues" evidence="10">
    <location>
        <begin position="333"/>
        <end position="351"/>
    </location>
</feature>
<dbReference type="SMART" id="SM00184">
    <property type="entry name" value="RING"/>
    <property type="match status" value="1"/>
</dbReference>
<dbReference type="PANTHER" id="PTHR46077:SF1">
    <property type="entry name" value="TOP1 BINDING ARGININE_SERINE RICH PROTEIN, E3 UBIQUITIN LIGASE"/>
    <property type="match status" value="1"/>
</dbReference>
<dbReference type="Pfam" id="PF26084">
    <property type="entry name" value="PWI_Topors"/>
    <property type="match status" value="1"/>
</dbReference>
<dbReference type="GO" id="GO:0061630">
    <property type="term" value="F:ubiquitin protein ligase activity"/>
    <property type="evidence" value="ECO:0007669"/>
    <property type="project" value="UniProtKB-EC"/>
</dbReference>
<keyword evidence="4" id="KW-0479">Metal-binding</keyword>
<evidence type="ECO:0000256" key="9">
    <source>
        <dbReference type="PROSITE-ProRule" id="PRU00175"/>
    </source>
</evidence>
<dbReference type="GO" id="GO:0008270">
    <property type="term" value="F:zinc ion binding"/>
    <property type="evidence" value="ECO:0007669"/>
    <property type="project" value="UniProtKB-KW"/>
</dbReference>
<reference evidence="12 13" key="1">
    <citation type="submission" date="2018-04" db="EMBL/GenBank/DDBJ databases">
        <authorList>
            <person name="Zhang X."/>
            <person name="Yuan J."/>
            <person name="Li F."/>
            <person name="Xiang J."/>
        </authorList>
    </citation>
    <scope>NUCLEOTIDE SEQUENCE [LARGE SCALE GENOMIC DNA]</scope>
    <source>
        <tissue evidence="12">Muscle</tissue>
    </source>
</reference>
<dbReference type="OrthoDB" id="365379at2759"/>
<feature type="compositionally biased region" description="Low complexity" evidence="10">
    <location>
        <begin position="424"/>
        <end position="440"/>
    </location>
</feature>
<feature type="compositionally biased region" description="Basic residues" evidence="10">
    <location>
        <begin position="598"/>
        <end position="612"/>
    </location>
</feature>
<protein>
    <recommendedName>
        <fullName evidence="2">RING-type E3 ubiquitin transferase</fullName>
        <ecNumber evidence="2">2.3.2.27</ecNumber>
    </recommendedName>
</protein>
<dbReference type="InterPro" id="IPR058745">
    <property type="entry name" value="PWI_Topors"/>
</dbReference>
<dbReference type="EC" id="2.3.2.27" evidence="2"/>
<comment type="catalytic activity">
    <reaction evidence="1">
        <text>S-ubiquitinyl-[E2 ubiquitin-conjugating enzyme]-L-cysteine + [acceptor protein]-L-lysine = [E2 ubiquitin-conjugating enzyme]-L-cysteine + N(6)-ubiquitinyl-[acceptor protein]-L-lysine.</text>
        <dbReference type="EC" id="2.3.2.27"/>
    </reaction>
</comment>
<dbReference type="PROSITE" id="PS00518">
    <property type="entry name" value="ZF_RING_1"/>
    <property type="match status" value="1"/>
</dbReference>
<keyword evidence="8" id="KW-0804">Transcription</keyword>
<sequence>MPSPNEKSPSQLAMESGTSTLTSKNVLPGTPTPERPPSVGSPGSPVSDDTCPICLGHITDKCVADSCLHSFCLVCLKEWAKQKAVCPLCKLTFTKIMHDIKSETEYKEWKVPRPDPVAERSAAIPNIQEYLDAERRRFFGYRTTNFPGAATIRRFHPGRIVIPDVLPSGPRERRPTRYNLRGSSMFRLSVYLNNVWVQPIADITGRYRQTSPELYREQPALTHRLVPWINRELAALLPSSRIGAVLAEVMELIERHPINSRAFKRALQVHLGRRTNHFIHEFYHFARSPYDMVGHDNASHYLPRYGFNDDESSSSNISSDDSDAVVEVDPTGNPINASSSRDANQGPSASGNVIREETLTQEGSVVISSEDSTSSDSEDDARTATSTLNSNTHNPEPPGSRVNDVSRLLGRAREFLSTINEGASTSRSEGPTSSSTQSLSKNLKKEASDSDDSDACIILDEIPPKKDRTPEIINLDSEDEEPSTSRKESHWKKKLSEEFNRPSWAEKSEKSSHRKRSGKKKPHLKRDNFSLLPGEAENGGPSSSKSAKQDHSYCTEDSFHNCEPSSSTSRPRCSSSSSSRVKGSAKRSGSPSRERIPALKRVKKDHRSKVKGSSRSTLGTADSHNSPHSNYRISSSPSPSDSRESYTSSDSESDSSEVRTKKPARQKRSRIQDSSSSETDSSLHRGKRKSRKISSSDSSSSSSSAWEM</sequence>
<dbReference type="GO" id="GO:0006513">
    <property type="term" value="P:protein monoubiquitination"/>
    <property type="evidence" value="ECO:0007669"/>
    <property type="project" value="TreeGrafter"/>
</dbReference>
<dbReference type="InterPro" id="IPR018957">
    <property type="entry name" value="Znf_C3HC4_RING-type"/>
</dbReference>
<keyword evidence="3" id="KW-0808">Transferase</keyword>
<evidence type="ECO:0000256" key="2">
    <source>
        <dbReference type="ARBA" id="ARBA00012483"/>
    </source>
</evidence>
<evidence type="ECO:0000256" key="1">
    <source>
        <dbReference type="ARBA" id="ARBA00000900"/>
    </source>
</evidence>
<dbReference type="Proteomes" id="UP000283509">
    <property type="component" value="Unassembled WGS sequence"/>
</dbReference>
<evidence type="ECO:0000313" key="13">
    <source>
        <dbReference type="Proteomes" id="UP000283509"/>
    </source>
</evidence>
<feature type="region of interest" description="Disordered" evidence="10">
    <location>
        <begin position="1"/>
        <end position="45"/>
    </location>
</feature>
<dbReference type="SUPFAM" id="SSF57850">
    <property type="entry name" value="RING/U-box"/>
    <property type="match status" value="1"/>
</dbReference>
<name>A0A3R7MLJ3_PENVA</name>
<dbReference type="EMBL" id="QCYY01001162">
    <property type="protein sequence ID" value="ROT80042.1"/>
    <property type="molecule type" value="Genomic_DNA"/>
</dbReference>
<dbReference type="InterPro" id="IPR013083">
    <property type="entry name" value="Znf_RING/FYVE/PHD"/>
</dbReference>
<evidence type="ECO:0000256" key="8">
    <source>
        <dbReference type="ARBA" id="ARBA00023163"/>
    </source>
</evidence>
<comment type="caution">
    <text evidence="12">The sequence shown here is derived from an EMBL/GenBank/DDBJ whole genome shotgun (WGS) entry which is preliminary data.</text>
</comment>
<feature type="compositionally biased region" description="Low complexity" evidence="10">
    <location>
        <begin position="695"/>
        <end position="708"/>
    </location>
</feature>
<evidence type="ECO:0000256" key="7">
    <source>
        <dbReference type="ARBA" id="ARBA00023015"/>
    </source>
</evidence>
<evidence type="ECO:0000313" key="12">
    <source>
        <dbReference type="EMBL" id="ROT80042.1"/>
    </source>
</evidence>
<feature type="compositionally biased region" description="Low complexity" evidence="10">
    <location>
        <begin position="626"/>
        <end position="650"/>
    </location>
</feature>
<feature type="domain" description="RING-type" evidence="11">
    <location>
        <begin position="51"/>
        <end position="90"/>
    </location>
</feature>
<evidence type="ECO:0000256" key="4">
    <source>
        <dbReference type="ARBA" id="ARBA00022723"/>
    </source>
</evidence>
<dbReference type="PROSITE" id="PS50089">
    <property type="entry name" value="ZF_RING_2"/>
    <property type="match status" value="1"/>
</dbReference>
<keyword evidence="7" id="KW-0805">Transcription regulation</keyword>
<keyword evidence="13" id="KW-1185">Reference proteome</keyword>
<feature type="compositionally biased region" description="Basic residues" evidence="10">
    <location>
        <begin position="512"/>
        <end position="524"/>
    </location>
</feature>
<feature type="compositionally biased region" description="Low complexity" evidence="10">
    <location>
        <begin position="565"/>
        <end position="590"/>
    </location>
</feature>
<dbReference type="AlphaFoldDB" id="A0A3R7MLJ3"/>
<dbReference type="CDD" id="cd16574">
    <property type="entry name" value="RING-HC_Topors"/>
    <property type="match status" value="1"/>
</dbReference>
<gene>
    <name evidence="12" type="ORF">C7M84_001237</name>
</gene>
<evidence type="ECO:0000259" key="11">
    <source>
        <dbReference type="PROSITE" id="PS50089"/>
    </source>
</evidence>
<evidence type="ECO:0000256" key="6">
    <source>
        <dbReference type="ARBA" id="ARBA00022833"/>
    </source>
</evidence>
<feature type="region of interest" description="Disordered" evidence="10">
    <location>
        <begin position="311"/>
        <end position="403"/>
    </location>
</feature>
<keyword evidence="5 9" id="KW-0863">Zinc-finger</keyword>
<keyword evidence="6" id="KW-0862">Zinc</keyword>
<dbReference type="PANTHER" id="PTHR46077">
    <property type="entry name" value="E3 UBIQUITIN-PROTEIN LIGASE TOPORS"/>
    <property type="match status" value="1"/>
</dbReference>
<dbReference type="InterPro" id="IPR017907">
    <property type="entry name" value="Znf_RING_CS"/>
</dbReference>
<evidence type="ECO:0000256" key="5">
    <source>
        <dbReference type="ARBA" id="ARBA00022771"/>
    </source>
</evidence>
<feature type="compositionally biased region" description="Basic and acidic residues" evidence="10">
    <location>
        <begin position="483"/>
        <end position="511"/>
    </location>
</feature>
<proteinExistence type="predicted"/>
<feature type="compositionally biased region" description="Polar residues" evidence="10">
    <location>
        <begin position="1"/>
        <end position="25"/>
    </location>
</feature>
<feature type="compositionally biased region" description="Polar residues" evidence="10">
    <location>
        <begin position="613"/>
        <end position="624"/>
    </location>
</feature>
<feature type="compositionally biased region" description="Basic and acidic residues" evidence="10">
    <location>
        <begin position="547"/>
        <end position="560"/>
    </location>
</feature>
<dbReference type="InterPro" id="IPR001841">
    <property type="entry name" value="Znf_RING"/>
</dbReference>
<evidence type="ECO:0000256" key="3">
    <source>
        <dbReference type="ARBA" id="ARBA00022679"/>
    </source>
</evidence>